<dbReference type="InterPro" id="IPR052183">
    <property type="entry name" value="IS_Transposase"/>
</dbReference>
<feature type="non-terminal residue" evidence="5">
    <location>
        <position position="1"/>
    </location>
</feature>
<dbReference type="Pfam" id="PF13610">
    <property type="entry name" value="DDE_Tnp_IS240"/>
    <property type="match status" value="1"/>
</dbReference>
<dbReference type="Proteomes" id="UP001172778">
    <property type="component" value="Unassembled WGS sequence"/>
</dbReference>
<evidence type="ECO:0000256" key="3">
    <source>
        <dbReference type="ARBA" id="ARBA00023172"/>
    </source>
</evidence>
<feature type="non-terminal residue" evidence="5">
    <location>
        <position position="99"/>
    </location>
</feature>
<dbReference type="PANTHER" id="PTHR35528:SF3">
    <property type="entry name" value="BLL1675 PROTEIN"/>
    <property type="match status" value="1"/>
</dbReference>
<organism evidence="5 6">
    <name type="scientific">Parachitinimonas caeni</name>
    <dbReference type="NCBI Taxonomy" id="3031301"/>
    <lineage>
        <taxon>Bacteria</taxon>
        <taxon>Pseudomonadati</taxon>
        <taxon>Pseudomonadota</taxon>
        <taxon>Betaproteobacteria</taxon>
        <taxon>Neisseriales</taxon>
        <taxon>Chitinibacteraceae</taxon>
        <taxon>Parachitinimonas</taxon>
    </lineage>
</organism>
<evidence type="ECO:0000259" key="4">
    <source>
        <dbReference type="Pfam" id="PF13610"/>
    </source>
</evidence>
<keyword evidence="2" id="KW-0238">DNA-binding</keyword>
<protein>
    <submittedName>
        <fullName evidence="5">IS6 family transposase</fullName>
    </submittedName>
</protein>
<gene>
    <name evidence="5" type="ORF">PZA18_24535</name>
</gene>
<evidence type="ECO:0000256" key="1">
    <source>
        <dbReference type="ARBA" id="ARBA00022578"/>
    </source>
</evidence>
<feature type="domain" description="DDE" evidence="4">
    <location>
        <begin position="58"/>
        <end position="99"/>
    </location>
</feature>
<name>A0ABT7E7B0_9NEIS</name>
<comment type="caution">
    <text evidence="5">The sequence shown here is derived from an EMBL/GenBank/DDBJ whole genome shotgun (WGS) entry which is preliminary data.</text>
</comment>
<proteinExistence type="predicted"/>
<reference evidence="5" key="1">
    <citation type="submission" date="2023-03" db="EMBL/GenBank/DDBJ databases">
        <title>Chitinimonas shenzhenensis gen. nov., sp. nov., a novel member of family Burkholderiaceae isolated from activated sludge collected in Shen Zhen, China.</title>
        <authorList>
            <person name="Wang X."/>
        </authorList>
    </citation>
    <scope>NUCLEOTIDE SEQUENCE</scope>
    <source>
        <strain evidence="5">DQS-5</strain>
    </source>
</reference>
<dbReference type="PANTHER" id="PTHR35528">
    <property type="entry name" value="BLL1675 PROTEIN"/>
    <property type="match status" value="1"/>
</dbReference>
<keyword evidence="3" id="KW-0233">DNA recombination</keyword>
<accession>A0ABT7E7B0</accession>
<keyword evidence="6" id="KW-1185">Reference proteome</keyword>
<dbReference type="EMBL" id="JARRAF010000245">
    <property type="protein sequence ID" value="MDK2127208.1"/>
    <property type="molecule type" value="Genomic_DNA"/>
</dbReference>
<evidence type="ECO:0000313" key="5">
    <source>
        <dbReference type="EMBL" id="MDK2127208.1"/>
    </source>
</evidence>
<evidence type="ECO:0000256" key="2">
    <source>
        <dbReference type="ARBA" id="ARBA00023125"/>
    </source>
</evidence>
<dbReference type="InterPro" id="IPR032874">
    <property type="entry name" value="DDE_dom"/>
</dbReference>
<dbReference type="InterPro" id="IPR047930">
    <property type="entry name" value="Transpos_IS6"/>
</dbReference>
<dbReference type="RefSeq" id="WP_284103499.1">
    <property type="nucleotide sequence ID" value="NZ_JARRAF010000245.1"/>
</dbReference>
<dbReference type="NCBIfam" id="NF033587">
    <property type="entry name" value="transpos_IS6"/>
    <property type="match status" value="1"/>
</dbReference>
<sequence>IGHAVWLYHRFNLSFRDIEELLASRGVLVSNETIRQWCLKFGQTYANNLRLSRPRRGDKWHLDEVYLSMNGQRHYLWRAVDQEGKVLDILVQSRRNRHA</sequence>
<keyword evidence="1" id="KW-0815">Transposition</keyword>
<evidence type="ECO:0000313" key="6">
    <source>
        <dbReference type="Proteomes" id="UP001172778"/>
    </source>
</evidence>